<organism evidence="1 2">
    <name type="scientific">Gordonia tangerina</name>
    <dbReference type="NCBI Taxonomy" id="2911060"/>
    <lineage>
        <taxon>Bacteria</taxon>
        <taxon>Bacillati</taxon>
        <taxon>Actinomycetota</taxon>
        <taxon>Actinomycetes</taxon>
        <taxon>Mycobacteriales</taxon>
        <taxon>Gordoniaceae</taxon>
        <taxon>Gordonia</taxon>
    </lineage>
</organism>
<proteinExistence type="predicted"/>
<accession>A0ABS9DK44</accession>
<dbReference type="Proteomes" id="UP001108089">
    <property type="component" value="Unassembled WGS sequence"/>
</dbReference>
<keyword evidence="2" id="KW-1185">Reference proteome</keyword>
<protein>
    <submittedName>
        <fullName evidence="1">Uncharacterized protein</fullName>
    </submittedName>
</protein>
<name>A0ABS9DK44_9ACTN</name>
<dbReference type="EMBL" id="JAKGCU010000008">
    <property type="protein sequence ID" value="MCF3938979.1"/>
    <property type="molecule type" value="Genomic_DNA"/>
</dbReference>
<evidence type="ECO:0000313" key="1">
    <source>
        <dbReference type="EMBL" id="MCF3938979.1"/>
    </source>
</evidence>
<comment type="caution">
    <text evidence="1">The sequence shown here is derived from an EMBL/GenBank/DDBJ whole genome shotgun (WGS) entry which is preliminary data.</text>
</comment>
<sequence>MGECAHGRALWSAAVEQGGIGHTAGAFAILDEVERAGRRCGAPALESLALSTRASLLRQAGRHRNAAALDGRALLLVGSSGAPESRNRTQTQTHRAAVLDALVGLAADHLGQVHLAAARRLLARARGIADVADTAWLAGRRPLLRIEWVSAEVAIYSADSASALEHAQHARELCTVADTPLRHRVKTELIAAAAHAAAGDLLMAAQRAAEVTADARAGGLMPLEWASLALRHGLDPADEDVAGDLTRVRGLLVGRGVPFADERTAGG</sequence>
<gene>
    <name evidence="1" type="ORF">L1892_11400</name>
</gene>
<evidence type="ECO:0000313" key="2">
    <source>
        <dbReference type="Proteomes" id="UP001108089"/>
    </source>
</evidence>
<reference evidence="1" key="1">
    <citation type="submission" date="2022-01" db="EMBL/GenBank/DDBJ databases">
        <title>Gordonia xiamenensis sp. nov., isolated from surface seawater in Xiamen.</title>
        <authorList>
            <person name="He Y.F."/>
        </authorList>
    </citation>
    <scope>NUCLEOTIDE SEQUENCE</scope>
    <source>
        <strain evidence="1">GW1C4-4</strain>
    </source>
</reference>